<evidence type="ECO:0000256" key="5">
    <source>
        <dbReference type="SAM" id="MobiDB-lite"/>
    </source>
</evidence>
<dbReference type="GO" id="GO:0003697">
    <property type="term" value="F:single-stranded DNA binding"/>
    <property type="evidence" value="ECO:0007669"/>
    <property type="project" value="TreeGrafter"/>
</dbReference>
<feature type="transmembrane region" description="Helical" evidence="6">
    <location>
        <begin position="506"/>
        <end position="529"/>
    </location>
</feature>
<organism evidence="8 9">
    <name type="scientific">Paramecium sonneborni</name>
    <dbReference type="NCBI Taxonomy" id="65129"/>
    <lineage>
        <taxon>Eukaryota</taxon>
        <taxon>Sar</taxon>
        <taxon>Alveolata</taxon>
        <taxon>Ciliophora</taxon>
        <taxon>Intramacronucleata</taxon>
        <taxon>Oligohymenophorea</taxon>
        <taxon>Peniculida</taxon>
        <taxon>Parameciidae</taxon>
        <taxon>Paramecium</taxon>
    </lineage>
</organism>
<dbReference type="Pfam" id="PF17207">
    <property type="entry name" value="MCM_OB"/>
    <property type="match status" value="1"/>
</dbReference>
<dbReference type="GO" id="GO:0042555">
    <property type="term" value="C:MCM complex"/>
    <property type="evidence" value="ECO:0007669"/>
    <property type="project" value="TreeGrafter"/>
</dbReference>
<keyword evidence="2" id="KW-0547">Nucleotide-binding</keyword>
<dbReference type="GO" id="GO:1902975">
    <property type="term" value="P:mitotic DNA replication initiation"/>
    <property type="evidence" value="ECO:0007669"/>
    <property type="project" value="TreeGrafter"/>
</dbReference>
<keyword evidence="1" id="KW-0235">DNA replication</keyword>
<dbReference type="Pfam" id="PF14551">
    <property type="entry name" value="MCM_N"/>
    <property type="match status" value="1"/>
</dbReference>
<keyword evidence="3" id="KW-0378">Hydrolase</keyword>
<dbReference type="GO" id="GO:0000727">
    <property type="term" value="P:double-strand break repair via break-induced replication"/>
    <property type="evidence" value="ECO:0007669"/>
    <property type="project" value="TreeGrafter"/>
</dbReference>
<feature type="domain" description="MCM C-terminal AAA(+) ATPase" evidence="7">
    <location>
        <begin position="337"/>
        <end position="469"/>
    </location>
</feature>
<evidence type="ECO:0000313" key="8">
    <source>
        <dbReference type="EMBL" id="CAD8113179.1"/>
    </source>
</evidence>
<dbReference type="Pfam" id="PF00493">
    <property type="entry name" value="MCM"/>
    <property type="match status" value="1"/>
</dbReference>
<keyword evidence="6" id="KW-0812">Transmembrane</keyword>
<dbReference type="GO" id="GO:0043138">
    <property type="term" value="F:3'-5' DNA helicase activity"/>
    <property type="evidence" value="ECO:0007669"/>
    <property type="project" value="TreeGrafter"/>
</dbReference>
<keyword evidence="6" id="KW-1133">Transmembrane helix</keyword>
<accession>A0A8S1QBN7</accession>
<dbReference type="GO" id="GO:0005634">
    <property type="term" value="C:nucleus"/>
    <property type="evidence" value="ECO:0007669"/>
    <property type="project" value="TreeGrafter"/>
</dbReference>
<dbReference type="SMART" id="SM00350">
    <property type="entry name" value="MCM"/>
    <property type="match status" value="1"/>
</dbReference>
<dbReference type="AlphaFoldDB" id="A0A8S1QBN7"/>
<dbReference type="EMBL" id="CAJJDN010000102">
    <property type="protein sequence ID" value="CAD8113179.1"/>
    <property type="molecule type" value="Genomic_DNA"/>
</dbReference>
<sequence length="576" mass="67388">MGDKRIPRAAQNLSDSEDDDLDQFGERVYIKDPFEEEDTDVVEEERYLNIEECRGKLNERIKDDRTKALIKRAFRKILNKCKRGSEQEPIYIQLIKEMCKANKQSLEVLYPDLVKANATIALWVAEDQRLFYLIQMKLQELKLIRDLIIIIILIEKYLLELHIFLWWILLEIQDINIQINLFLQLVLLQEEVLYYIYLCQMWNEIRPFYLENNDSIQLGVCIQYQSSGPFEKLHNQLVYRNFLRLTLQESPGQVPAGRVPRQKEVIVLGDQIDITRPGDEIEVTGVYTQRYDYALNVNHGFPLYSTIIASNYIRRKSKVNLQIQFCCSINLQSSTCQNGYKFAMFGGEAKDIQGKHRIRGVINVLVLGDPGTAKSQFLKNVQKTFYRSMYTTGKGASAVGLTASVLRDYSTNEWSISRGALVLADIKICLIDEFDKMNEHDRTSIHEAMEQQSISISKAGIVTRLQARCHNNLFMIMLIQLIQFQVDLIFYVLLKMKLLKKQIDQLHLLLLFILDNILWLHMNQIMILFQNGVNKQKVILLMRINKLKMKQYHQNYLKNINYMLDTCQIKIIKCRS</sequence>
<evidence type="ECO:0000259" key="7">
    <source>
        <dbReference type="PROSITE" id="PS50051"/>
    </source>
</evidence>
<dbReference type="PANTHER" id="PTHR11630">
    <property type="entry name" value="DNA REPLICATION LICENSING FACTOR MCM FAMILY MEMBER"/>
    <property type="match status" value="1"/>
</dbReference>
<dbReference type="GO" id="GO:0017116">
    <property type="term" value="F:single-stranded DNA helicase activity"/>
    <property type="evidence" value="ECO:0007669"/>
    <property type="project" value="TreeGrafter"/>
</dbReference>
<keyword evidence="6" id="KW-0472">Membrane</keyword>
<evidence type="ECO:0000313" key="9">
    <source>
        <dbReference type="Proteomes" id="UP000692954"/>
    </source>
</evidence>
<dbReference type="InterPro" id="IPR031327">
    <property type="entry name" value="MCM"/>
</dbReference>
<feature type="transmembrane region" description="Helical" evidence="6">
    <location>
        <begin position="473"/>
        <end position="494"/>
    </location>
</feature>
<keyword evidence="4" id="KW-0067">ATP-binding</keyword>
<proteinExistence type="predicted"/>
<protein>
    <recommendedName>
        <fullName evidence="7">MCM C-terminal AAA(+) ATPase domain-containing protein</fullName>
    </recommendedName>
</protein>
<dbReference type="PANTHER" id="PTHR11630:SF44">
    <property type="entry name" value="DNA REPLICATION LICENSING FACTOR MCM2"/>
    <property type="match status" value="1"/>
</dbReference>
<evidence type="ECO:0000256" key="2">
    <source>
        <dbReference type="ARBA" id="ARBA00022741"/>
    </source>
</evidence>
<dbReference type="InterPro" id="IPR027925">
    <property type="entry name" value="MCM_N"/>
</dbReference>
<evidence type="ECO:0000256" key="4">
    <source>
        <dbReference type="ARBA" id="ARBA00022840"/>
    </source>
</evidence>
<dbReference type="Proteomes" id="UP000692954">
    <property type="component" value="Unassembled WGS sequence"/>
</dbReference>
<evidence type="ECO:0000256" key="1">
    <source>
        <dbReference type="ARBA" id="ARBA00022705"/>
    </source>
</evidence>
<evidence type="ECO:0000256" key="3">
    <source>
        <dbReference type="ARBA" id="ARBA00022801"/>
    </source>
</evidence>
<dbReference type="GO" id="GO:0005524">
    <property type="term" value="F:ATP binding"/>
    <property type="evidence" value="ECO:0007669"/>
    <property type="project" value="UniProtKB-KW"/>
</dbReference>
<dbReference type="InterPro" id="IPR001208">
    <property type="entry name" value="MCM_dom"/>
</dbReference>
<name>A0A8S1QBN7_9CILI</name>
<dbReference type="GO" id="GO:0016787">
    <property type="term" value="F:hydrolase activity"/>
    <property type="evidence" value="ECO:0007669"/>
    <property type="project" value="UniProtKB-KW"/>
</dbReference>
<evidence type="ECO:0000256" key="6">
    <source>
        <dbReference type="SAM" id="Phobius"/>
    </source>
</evidence>
<feature type="region of interest" description="Disordered" evidence="5">
    <location>
        <begin position="1"/>
        <end position="23"/>
    </location>
</feature>
<reference evidence="8" key="1">
    <citation type="submission" date="2021-01" db="EMBL/GenBank/DDBJ databases">
        <authorList>
            <consortium name="Genoscope - CEA"/>
            <person name="William W."/>
        </authorList>
    </citation>
    <scope>NUCLEOTIDE SEQUENCE</scope>
</reference>
<dbReference type="PROSITE" id="PS50051">
    <property type="entry name" value="MCM_2"/>
    <property type="match status" value="1"/>
</dbReference>
<comment type="caution">
    <text evidence="8">The sequence shown here is derived from an EMBL/GenBank/DDBJ whole genome shotgun (WGS) entry which is preliminary data.</text>
</comment>
<dbReference type="InterPro" id="IPR033762">
    <property type="entry name" value="MCM_OB"/>
</dbReference>
<dbReference type="OrthoDB" id="844at2759"/>
<gene>
    <name evidence="8" type="ORF">PSON_ATCC_30995.1.T1020152</name>
</gene>
<feature type="transmembrane region" description="Helical" evidence="6">
    <location>
        <begin position="147"/>
        <end position="169"/>
    </location>
</feature>
<keyword evidence="9" id="KW-1185">Reference proteome</keyword>